<keyword evidence="1" id="KW-1133">Transmembrane helix</keyword>
<reference evidence="2" key="1">
    <citation type="journal article" date="2013" name="FEMS Microbiol. Rev.">
        <title>Structural diversity in Salmonella O antigens and its genetic basis.</title>
        <authorList>
            <person name="Liu B."/>
            <person name="Knirel Y.A."/>
            <person name="Feng L."/>
            <person name="Perepelov A.V."/>
            <person name="Senchenkova S.N."/>
            <person name="Reeves P.R."/>
            <person name="Wang L."/>
        </authorList>
    </citation>
    <scope>NUCLEOTIDE SEQUENCE</scope>
    <source>
        <strain evidence="2">G2476</strain>
    </source>
</reference>
<dbReference type="EMBL" id="JX975347">
    <property type="protein sequence ID" value="AFW04883.1"/>
    <property type="molecule type" value="Genomic_DNA"/>
</dbReference>
<proteinExistence type="predicted"/>
<evidence type="ECO:0000256" key="1">
    <source>
        <dbReference type="SAM" id="Phobius"/>
    </source>
</evidence>
<feature type="transmembrane region" description="Helical" evidence="1">
    <location>
        <begin position="266"/>
        <end position="286"/>
    </location>
</feature>
<feature type="transmembrane region" description="Helical" evidence="1">
    <location>
        <begin position="188"/>
        <end position="213"/>
    </location>
</feature>
<feature type="transmembrane region" description="Helical" evidence="1">
    <location>
        <begin position="317"/>
        <end position="337"/>
    </location>
</feature>
<name>U3GKV4_SALER</name>
<evidence type="ECO:0000313" key="2">
    <source>
        <dbReference type="EMBL" id="AFW04883.1"/>
    </source>
</evidence>
<dbReference type="InterPro" id="IPR049458">
    <property type="entry name" value="EpsG-like"/>
</dbReference>
<gene>
    <name evidence="2" type="primary">wzy</name>
</gene>
<feature type="transmembrane region" description="Helical" evidence="1">
    <location>
        <begin position="153"/>
        <end position="176"/>
    </location>
</feature>
<feature type="transmembrane region" description="Helical" evidence="1">
    <location>
        <begin position="69"/>
        <end position="93"/>
    </location>
</feature>
<organism evidence="2">
    <name type="scientific">Salmonella enterica</name>
    <name type="common">Salmonella choleraesuis</name>
    <dbReference type="NCBI Taxonomy" id="28901"/>
    <lineage>
        <taxon>Bacteria</taxon>
        <taxon>Pseudomonadati</taxon>
        <taxon>Pseudomonadota</taxon>
        <taxon>Gammaproteobacteria</taxon>
        <taxon>Enterobacterales</taxon>
        <taxon>Enterobacteriaceae</taxon>
        <taxon>Salmonella</taxon>
    </lineage>
</organism>
<feature type="transmembrane region" description="Helical" evidence="1">
    <location>
        <begin position="234"/>
        <end position="254"/>
    </location>
</feature>
<protein>
    <submittedName>
        <fullName evidence="2">O-antigen polymerase</fullName>
    </submittedName>
</protein>
<sequence>MIPYIIVFLIFATIALLNYDRCKLFYSSMIFLGFACVMRGSDVDRDYETYVNIYNYIIHGYSYTIEPTFFIISKISYLVAGTPFFIFILYGLLAIYFKAKFIIDWSPYPLLSVIVYFSNVYLLHEMTQIRIGLASAIGFYSLKYLITNEKRKYFICIFVATLFHYSMVIFLFLPLFNVRKISSQYKLFYFILIVLLYFLYLFNIDLSLLIKYIDIGLIQSKYNIYKEQVIDNGTNVNVFSVMQILNLLIIFFAMSYSSHFKENRKLILIVKVFSLGPISLIFFSAIPGFALRLSELFTVGQIVLLPMLVKQIRQVKLAYLGVILLSFIILLNNLYYLSLVKAYSI</sequence>
<keyword evidence="1" id="KW-0472">Membrane</keyword>
<dbReference type="AlphaFoldDB" id="U3GKV4"/>
<accession>U3GKV4</accession>
<keyword evidence="1" id="KW-0812">Transmembrane</keyword>
<feature type="transmembrane region" description="Helical" evidence="1">
    <location>
        <begin position="105"/>
        <end position="123"/>
    </location>
</feature>
<dbReference type="Pfam" id="PF14897">
    <property type="entry name" value="EpsG"/>
    <property type="match status" value="1"/>
</dbReference>